<dbReference type="AlphaFoldDB" id="A0A0B2W3K7"/>
<name>A0A0B2W3K7_TOXCA</name>
<evidence type="ECO:0000313" key="2">
    <source>
        <dbReference type="EMBL" id="KHN87750.1"/>
    </source>
</evidence>
<gene>
    <name evidence="2" type="ORF">Tcan_00426</name>
</gene>
<keyword evidence="1" id="KW-1133">Transmembrane helix</keyword>
<dbReference type="Proteomes" id="UP000031036">
    <property type="component" value="Unassembled WGS sequence"/>
</dbReference>
<reference evidence="2 3" key="1">
    <citation type="submission" date="2014-11" db="EMBL/GenBank/DDBJ databases">
        <title>Genetic blueprint of the zoonotic pathogen Toxocara canis.</title>
        <authorList>
            <person name="Zhu X.-Q."/>
            <person name="Korhonen P.K."/>
            <person name="Cai H."/>
            <person name="Young N.D."/>
            <person name="Nejsum P."/>
            <person name="von Samson-Himmelstjerna G."/>
            <person name="Boag P.R."/>
            <person name="Tan P."/>
            <person name="Li Q."/>
            <person name="Min J."/>
            <person name="Yang Y."/>
            <person name="Wang X."/>
            <person name="Fang X."/>
            <person name="Hall R.S."/>
            <person name="Hofmann A."/>
            <person name="Sternberg P.W."/>
            <person name="Jex A.R."/>
            <person name="Gasser R.B."/>
        </authorList>
    </citation>
    <scope>NUCLEOTIDE SEQUENCE [LARGE SCALE GENOMIC DNA]</scope>
    <source>
        <strain evidence="2">PN_DK_2014</strain>
    </source>
</reference>
<dbReference type="Gene3D" id="1.20.1070.10">
    <property type="entry name" value="Rhodopsin 7-helix transmembrane proteins"/>
    <property type="match status" value="1"/>
</dbReference>
<feature type="transmembrane region" description="Helical" evidence="1">
    <location>
        <begin position="6"/>
        <end position="29"/>
    </location>
</feature>
<keyword evidence="3" id="KW-1185">Reference proteome</keyword>
<proteinExistence type="predicted"/>
<feature type="non-terminal residue" evidence="2">
    <location>
        <position position="1"/>
    </location>
</feature>
<evidence type="ECO:0008006" key="4">
    <source>
        <dbReference type="Google" id="ProtNLM"/>
    </source>
</evidence>
<sequence>DEWDISLRTIYLVFGVLAIVASSTVIAVINTKRRLRSRMVLITFLAFADALNGLAFIVTAIGRHELIMKNKYRVPTTPRMCMLTKPWPVFLIIANELPALINLMLALESIVAMKYFSMYMAKWNYRHKIALGLFACLCCAVGF</sequence>
<dbReference type="OrthoDB" id="5862307at2759"/>
<evidence type="ECO:0000256" key="1">
    <source>
        <dbReference type="SAM" id="Phobius"/>
    </source>
</evidence>
<dbReference type="EMBL" id="JPKZ01000337">
    <property type="protein sequence ID" value="KHN87750.1"/>
    <property type="molecule type" value="Genomic_DNA"/>
</dbReference>
<keyword evidence="1" id="KW-0812">Transmembrane</keyword>
<accession>A0A0B2W3K7</accession>
<feature type="transmembrane region" description="Helical" evidence="1">
    <location>
        <begin position="89"/>
        <end position="116"/>
    </location>
</feature>
<evidence type="ECO:0000313" key="3">
    <source>
        <dbReference type="Proteomes" id="UP000031036"/>
    </source>
</evidence>
<dbReference type="OMA" id="IGRHELI"/>
<organism evidence="2 3">
    <name type="scientific">Toxocara canis</name>
    <name type="common">Canine roundworm</name>
    <dbReference type="NCBI Taxonomy" id="6265"/>
    <lineage>
        <taxon>Eukaryota</taxon>
        <taxon>Metazoa</taxon>
        <taxon>Ecdysozoa</taxon>
        <taxon>Nematoda</taxon>
        <taxon>Chromadorea</taxon>
        <taxon>Rhabditida</taxon>
        <taxon>Spirurina</taxon>
        <taxon>Ascaridomorpha</taxon>
        <taxon>Ascaridoidea</taxon>
        <taxon>Toxocaridae</taxon>
        <taxon>Toxocara</taxon>
    </lineage>
</organism>
<feature type="transmembrane region" description="Helical" evidence="1">
    <location>
        <begin position="41"/>
        <end position="62"/>
    </location>
</feature>
<protein>
    <recommendedName>
        <fullName evidence="4">G_PROTEIN_RECEP_F1_2 domain-containing protein</fullName>
    </recommendedName>
</protein>
<comment type="caution">
    <text evidence="2">The sequence shown here is derived from an EMBL/GenBank/DDBJ whole genome shotgun (WGS) entry which is preliminary data.</text>
</comment>
<keyword evidence="1" id="KW-0472">Membrane</keyword>
<feature type="non-terminal residue" evidence="2">
    <location>
        <position position="143"/>
    </location>
</feature>